<evidence type="ECO:0000256" key="1">
    <source>
        <dbReference type="SAM" id="MobiDB-lite"/>
    </source>
</evidence>
<evidence type="ECO:0000313" key="3">
    <source>
        <dbReference type="Proteomes" id="UP000683310"/>
    </source>
</evidence>
<protein>
    <recommendedName>
        <fullName evidence="4">SMP-30/Gluconolactonase/LRE-like region domain-containing protein</fullName>
    </recommendedName>
</protein>
<proteinExistence type="predicted"/>
<feature type="region of interest" description="Disordered" evidence="1">
    <location>
        <begin position="1"/>
        <end position="22"/>
    </location>
</feature>
<evidence type="ECO:0008006" key="4">
    <source>
        <dbReference type="Google" id="ProtNLM"/>
    </source>
</evidence>
<name>A0ABX8CN73_9NOCA</name>
<organism evidence="2 3">
    <name type="scientific">Nocardia tengchongensis</name>
    <dbReference type="NCBI Taxonomy" id="2055889"/>
    <lineage>
        <taxon>Bacteria</taxon>
        <taxon>Bacillati</taxon>
        <taxon>Actinomycetota</taxon>
        <taxon>Actinomycetes</taxon>
        <taxon>Mycobacteriales</taxon>
        <taxon>Nocardiaceae</taxon>
        <taxon>Nocardia</taxon>
    </lineage>
</organism>
<evidence type="ECO:0000313" key="2">
    <source>
        <dbReference type="EMBL" id="QVI21401.1"/>
    </source>
</evidence>
<dbReference type="EMBL" id="CP074371">
    <property type="protein sequence ID" value="QVI21401.1"/>
    <property type="molecule type" value="Genomic_DNA"/>
</dbReference>
<reference evidence="2 3" key="1">
    <citation type="submission" date="2021-04" db="EMBL/GenBank/DDBJ databases">
        <title>Nocardia tengchongensis.</title>
        <authorList>
            <person name="Zhuang k."/>
            <person name="Ran Y."/>
            <person name="Li W."/>
        </authorList>
    </citation>
    <scope>NUCLEOTIDE SEQUENCE [LARGE SCALE GENOMIC DNA]</scope>
    <source>
        <strain evidence="2 3">CFH S0057</strain>
    </source>
</reference>
<dbReference type="Proteomes" id="UP000683310">
    <property type="component" value="Chromosome"/>
</dbReference>
<keyword evidence="3" id="KW-1185">Reference proteome</keyword>
<gene>
    <name evidence="2" type="ORF">KHQ06_36525</name>
</gene>
<accession>A0ABX8CN73</accession>
<sequence>MIDTRAHQLTASRRTAHPYSDGHWTGGIAVDATTHEIYVTHGEHSRTIEILAPA</sequence>